<gene>
    <name evidence="2" type="ORF">GA0111570_105294</name>
</gene>
<dbReference type="RefSeq" id="WP_092610091.1">
    <property type="nucleotide sequence ID" value="NZ_FMYF01000005.1"/>
</dbReference>
<protein>
    <recommendedName>
        <fullName evidence="4">Integral membrane protein</fullName>
    </recommendedName>
</protein>
<evidence type="ECO:0000256" key="1">
    <source>
        <dbReference type="SAM" id="Phobius"/>
    </source>
</evidence>
<keyword evidence="1" id="KW-0812">Transmembrane</keyword>
<accession>A0A1G6GYX3</accession>
<proteinExistence type="predicted"/>
<feature type="transmembrane region" description="Helical" evidence="1">
    <location>
        <begin position="117"/>
        <end position="137"/>
    </location>
</feature>
<keyword evidence="1" id="KW-1133">Transmembrane helix</keyword>
<sequence length="217" mass="22040">MSEHGISHPSGITPGELPGDSTAGLAAYLSAGIGVVSTAALGAMYAVEVPRGGPYRFGAVNDFTGGLFFATTIPAIIQVHRRLPRSRASRIGLASVVTASGAASASGILLALKLIPFVPSTVVTMAGIISQAAWVALTQHLLLRHPGYPTGLARTGRGIGVTMVAALPVVAAGYAAQSAPGLQKVLYGVGGGVGAVAYIGWPLWLFALGRNLRQESD</sequence>
<dbReference type="EMBL" id="FMYF01000005">
    <property type="protein sequence ID" value="SDB87098.1"/>
    <property type="molecule type" value="Genomic_DNA"/>
</dbReference>
<feature type="transmembrane region" description="Helical" evidence="1">
    <location>
        <begin position="158"/>
        <end position="179"/>
    </location>
</feature>
<keyword evidence="1" id="KW-0472">Membrane</keyword>
<name>A0A1G6GYX3_9ACTN</name>
<dbReference type="AlphaFoldDB" id="A0A1G6GYX3"/>
<evidence type="ECO:0000313" key="3">
    <source>
        <dbReference type="Proteomes" id="UP000199086"/>
    </source>
</evidence>
<reference evidence="2 3" key="1">
    <citation type="submission" date="2016-06" db="EMBL/GenBank/DDBJ databases">
        <authorList>
            <person name="Olsen C.W."/>
            <person name="Carey S."/>
            <person name="Hinshaw L."/>
            <person name="Karasin A.I."/>
        </authorList>
    </citation>
    <scope>NUCLEOTIDE SEQUENCE [LARGE SCALE GENOMIC DNA]</scope>
    <source>
        <strain evidence="2 3">LZ-22</strain>
    </source>
</reference>
<keyword evidence="3" id="KW-1185">Reference proteome</keyword>
<feature type="transmembrane region" description="Helical" evidence="1">
    <location>
        <begin position="25"/>
        <end position="47"/>
    </location>
</feature>
<feature type="transmembrane region" description="Helical" evidence="1">
    <location>
        <begin position="185"/>
        <end position="208"/>
    </location>
</feature>
<dbReference type="Proteomes" id="UP000199086">
    <property type="component" value="Unassembled WGS sequence"/>
</dbReference>
<evidence type="ECO:0008006" key="4">
    <source>
        <dbReference type="Google" id="ProtNLM"/>
    </source>
</evidence>
<feature type="transmembrane region" description="Helical" evidence="1">
    <location>
        <begin position="91"/>
        <end position="111"/>
    </location>
</feature>
<dbReference type="OrthoDB" id="5123208at2"/>
<evidence type="ECO:0000313" key="2">
    <source>
        <dbReference type="EMBL" id="SDB87098.1"/>
    </source>
</evidence>
<organism evidence="2 3">
    <name type="scientific">Raineyella antarctica</name>
    <dbReference type="NCBI Taxonomy" id="1577474"/>
    <lineage>
        <taxon>Bacteria</taxon>
        <taxon>Bacillati</taxon>
        <taxon>Actinomycetota</taxon>
        <taxon>Actinomycetes</taxon>
        <taxon>Propionibacteriales</taxon>
        <taxon>Propionibacteriaceae</taxon>
        <taxon>Raineyella</taxon>
    </lineage>
</organism>